<feature type="signal peptide" evidence="1">
    <location>
        <begin position="1"/>
        <end position="20"/>
    </location>
</feature>
<name>A0A915IT18_ROMCU</name>
<evidence type="ECO:0000313" key="2">
    <source>
        <dbReference type="Proteomes" id="UP000887565"/>
    </source>
</evidence>
<dbReference type="WBParaSite" id="nRc.2.0.1.t16514-RA">
    <property type="protein sequence ID" value="nRc.2.0.1.t16514-RA"/>
    <property type="gene ID" value="nRc.2.0.1.g16514"/>
</dbReference>
<proteinExistence type="predicted"/>
<evidence type="ECO:0000256" key="1">
    <source>
        <dbReference type="SAM" id="SignalP"/>
    </source>
</evidence>
<organism evidence="2 3">
    <name type="scientific">Romanomermis culicivorax</name>
    <name type="common">Nematode worm</name>
    <dbReference type="NCBI Taxonomy" id="13658"/>
    <lineage>
        <taxon>Eukaryota</taxon>
        <taxon>Metazoa</taxon>
        <taxon>Ecdysozoa</taxon>
        <taxon>Nematoda</taxon>
        <taxon>Enoplea</taxon>
        <taxon>Dorylaimia</taxon>
        <taxon>Mermithida</taxon>
        <taxon>Mermithoidea</taxon>
        <taxon>Mermithidae</taxon>
        <taxon>Romanomermis</taxon>
    </lineage>
</organism>
<accession>A0A915IT18</accession>
<keyword evidence="1" id="KW-0732">Signal</keyword>
<dbReference type="AlphaFoldDB" id="A0A915IT18"/>
<sequence>MTSPLLVRLVATHLITCVMQKVPTAIRPKLQNSGKFGTIIRRHFYENLWIDLKKQRSLAENSRFMRNHGNFLPMLSCPVACFTINGIPSSASRLSSNSSNDSTVK</sequence>
<dbReference type="Proteomes" id="UP000887565">
    <property type="component" value="Unplaced"/>
</dbReference>
<evidence type="ECO:0000313" key="3">
    <source>
        <dbReference type="WBParaSite" id="nRc.2.0.1.t16514-RA"/>
    </source>
</evidence>
<keyword evidence="2" id="KW-1185">Reference proteome</keyword>
<feature type="chain" id="PRO_5037517592" evidence="1">
    <location>
        <begin position="21"/>
        <end position="105"/>
    </location>
</feature>
<reference evidence="3" key="1">
    <citation type="submission" date="2022-11" db="UniProtKB">
        <authorList>
            <consortium name="WormBaseParasite"/>
        </authorList>
    </citation>
    <scope>IDENTIFICATION</scope>
</reference>
<protein>
    <submittedName>
        <fullName evidence="3">Uncharacterized protein</fullName>
    </submittedName>
</protein>